<protein>
    <submittedName>
        <fullName evidence="2">Uncharacterized protein</fullName>
    </submittedName>
</protein>
<keyword evidence="3" id="KW-1185">Reference proteome</keyword>
<evidence type="ECO:0000313" key="3">
    <source>
        <dbReference type="Proteomes" id="UP000594454"/>
    </source>
</evidence>
<organism evidence="2 3">
    <name type="scientific">Hermetia illucens</name>
    <name type="common">Black soldier fly</name>
    <dbReference type="NCBI Taxonomy" id="343691"/>
    <lineage>
        <taxon>Eukaryota</taxon>
        <taxon>Metazoa</taxon>
        <taxon>Ecdysozoa</taxon>
        <taxon>Arthropoda</taxon>
        <taxon>Hexapoda</taxon>
        <taxon>Insecta</taxon>
        <taxon>Pterygota</taxon>
        <taxon>Neoptera</taxon>
        <taxon>Endopterygota</taxon>
        <taxon>Diptera</taxon>
        <taxon>Brachycera</taxon>
        <taxon>Stratiomyomorpha</taxon>
        <taxon>Stratiomyidae</taxon>
        <taxon>Hermetiinae</taxon>
        <taxon>Hermetia</taxon>
    </lineage>
</organism>
<dbReference type="EMBL" id="LR899012">
    <property type="protein sequence ID" value="CAD7088109.1"/>
    <property type="molecule type" value="Genomic_DNA"/>
</dbReference>
<reference evidence="2 3" key="1">
    <citation type="submission" date="2020-11" db="EMBL/GenBank/DDBJ databases">
        <authorList>
            <person name="Wallbank WR R."/>
            <person name="Pardo Diaz C."/>
            <person name="Kozak K."/>
            <person name="Martin S."/>
            <person name="Jiggins C."/>
            <person name="Moest M."/>
            <person name="Warren A I."/>
            <person name="Generalovic N T."/>
            <person name="Byers J.R.P. K."/>
            <person name="Montejo-Kovacevich G."/>
            <person name="Yen C E."/>
        </authorList>
    </citation>
    <scope>NUCLEOTIDE SEQUENCE [LARGE SCALE GENOMIC DNA]</scope>
</reference>
<evidence type="ECO:0000256" key="1">
    <source>
        <dbReference type="SAM" id="MobiDB-lite"/>
    </source>
</evidence>
<dbReference type="AlphaFoldDB" id="A0A7R8UWV5"/>
<proteinExistence type="predicted"/>
<accession>A0A7R8UWV5</accession>
<evidence type="ECO:0000313" key="2">
    <source>
        <dbReference type="EMBL" id="CAD7088109.1"/>
    </source>
</evidence>
<feature type="region of interest" description="Disordered" evidence="1">
    <location>
        <begin position="1"/>
        <end position="60"/>
    </location>
</feature>
<dbReference type="Proteomes" id="UP000594454">
    <property type="component" value="Chromosome 4"/>
</dbReference>
<sequence>MSAPEPLRFIKMMSKKRRNSTDSSAFEQQEDSDEGGDTVSKSTLSSDCESEMNADSGETIRSAILVGRKAKRNKTPSKDIRGSAVKNARQEELILEATIASLEVTIN</sequence>
<dbReference type="InParanoid" id="A0A7R8UWV5"/>
<gene>
    <name evidence="2" type="ORF">HERILL_LOCUS10763</name>
</gene>
<name>A0A7R8UWV5_HERIL</name>